<name>G3JRV5_CORMM</name>
<dbReference type="OrthoDB" id="3882058at2759"/>
<dbReference type="eggNOG" id="ENOG502SJFJ">
    <property type="taxonomic scope" value="Eukaryota"/>
</dbReference>
<accession>G3JRV5</accession>
<organism evidence="2 3">
    <name type="scientific">Cordyceps militaris (strain CM01)</name>
    <name type="common">Caterpillar fungus</name>
    <dbReference type="NCBI Taxonomy" id="983644"/>
    <lineage>
        <taxon>Eukaryota</taxon>
        <taxon>Fungi</taxon>
        <taxon>Dikarya</taxon>
        <taxon>Ascomycota</taxon>
        <taxon>Pezizomycotina</taxon>
        <taxon>Sordariomycetes</taxon>
        <taxon>Hypocreomycetidae</taxon>
        <taxon>Hypocreales</taxon>
        <taxon>Cordycipitaceae</taxon>
        <taxon>Cordyceps</taxon>
    </lineage>
</organism>
<feature type="compositionally biased region" description="Low complexity" evidence="1">
    <location>
        <begin position="519"/>
        <end position="530"/>
    </location>
</feature>
<dbReference type="InParanoid" id="G3JRV5"/>
<feature type="compositionally biased region" description="Polar residues" evidence="1">
    <location>
        <begin position="503"/>
        <end position="518"/>
    </location>
</feature>
<sequence>MVKCWHRISRVAVSRLESLDLVGLDIIRLPAIISLLRGEAACRLLFVLVRRRRVIFGFLIEKGGLLASSAWTGSGTFLAGGLLVPPLPTFFRFSSSPKRLIYTSHSSALLCLLRLLHTHTHLHRLSLIHHNLFTLAFPTKLSSYFSVRIFFLHAYRRNFYASLANAASVYSQAVSFTAPVLRGMSPKLKPLLLPQLVEQRKRSDSASQTSSPDPNGGVILGPWPYVFDAPNSSSSDITSPVTPTFSTRGHVRMSSSQSSLDLPPLPQDGYVSPSVLPSTLTKTATRQLPDVEEEPLEKEQYQHIEDDMSDDDEDNFGLYSYLCDDVCPRGNSSEDLFDGGLVGDFDIEDYDAGFLSDGDINMNATYGKKKRAGIESQLSGLTARLESRFPNITRWRSGRRSRMASAGTMEYSLDNVLSRAPSSRSSSISAIARQNTEGINEHSIPPTPALPFGSTESVNIPSLTPVLTEHDRTSIQRDRAMATTPLLPPLMTGPLGKPPPQSPLQSPTIESAPTTPMISSTAQSSPPSSAVFLRPSLSCRPSVQSLRNVSSNGESPLPLPVTLPSILQEHDEWSDRLGHANFTISPAPYDLPVVNPETIAKFQGDWDAARCNYTKHLVRTGENYGQTSKIYALTEAKWAETERRWRGVYSDVVKQTMPSVPMQKSDSRSRSRGRARGRSVSAHPGSVQHSPQGDAFAGMEWKRLEESMPSAVPQILEVLDAAQGKFPNRGDEDIVGPMHREASMAGAYNEDSRSRFWKSLGAKVGIHR</sequence>
<evidence type="ECO:0000313" key="2">
    <source>
        <dbReference type="EMBL" id="EGX88548.1"/>
    </source>
</evidence>
<evidence type="ECO:0008006" key="4">
    <source>
        <dbReference type="Google" id="ProtNLM"/>
    </source>
</evidence>
<dbReference type="KEGG" id="cmt:CCM_08593"/>
<proteinExistence type="predicted"/>
<gene>
    <name evidence="2" type="ORF">CCM_08593</name>
</gene>
<reference evidence="2 3" key="1">
    <citation type="journal article" date="2011" name="Genome Biol.">
        <title>Genome sequence of the insect pathogenic fungus Cordyceps militaris, a valued traditional Chinese medicine.</title>
        <authorList>
            <person name="Zheng P."/>
            <person name="Xia Y."/>
            <person name="Xiao G."/>
            <person name="Xiong C."/>
            <person name="Hu X."/>
            <person name="Zhang S."/>
            <person name="Zheng H."/>
            <person name="Huang Y."/>
            <person name="Zhou Y."/>
            <person name="Wang S."/>
            <person name="Zhao G.P."/>
            <person name="Liu X."/>
            <person name="St Leger R.J."/>
            <person name="Wang C."/>
        </authorList>
    </citation>
    <scope>NUCLEOTIDE SEQUENCE [LARGE SCALE GENOMIC DNA]</scope>
    <source>
        <strain evidence="2 3">CM01</strain>
    </source>
</reference>
<evidence type="ECO:0000313" key="3">
    <source>
        <dbReference type="Proteomes" id="UP000001610"/>
    </source>
</evidence>
<feature type="region of interest" description="Disordered" evidence="1">
    <location>
        <begin position="232"/>
        <end position="276"/>
    </location>
</feature>
<dbReference type="OMA" id="CTHGRAN"/>
<protein>
    <recommendedName>
        <fullName evidence="4">Only prolin and serin are matching in the corresponding protein</fullName>
    </recommendedName>
</protein>
<dbReference type="AlphaFoldDB" id="G3JRV5"/>
<dbReference type="VEuPathDB" id="FungiDB:CCM_08593"/>
<feature type="region of interest" description="Disordered" evidence="1">
    <location>
        <begin position="656"/>
        <end position="693"/>
    </location>
</feature>
<dbReference type="HOGENOM" id="CLU_020684_0_0_1"/>
<keyword evidence="3" id="KW-1185">Reference proteome</keyword>
<dbReference type="RefSeq" id="XP_006673793.1">
    <property type="nucleotide sequence ID" value="XM_006673730.1"/>
</dbReference>
<dbReference type="EMBL" id="JH126405">
    <property type="protein sequence ID" value="EGX88548.1"/>
    <property type="molecule type" value="Genomic_DNA"/>
</dbReference>
<evidence type="ECO:0000256" key="1">
    <source>
        <dbReference type="SAM" id="MobiDB-lite"/>
    </source>
</evidence>
<dbReference type="Proteomes" id="UP000001610">
    <property type="component" value="Unassembled WGS sequence"/>
</dbReference>
<dbReference type="GeneID" id="18170599"/>
<feature type="compositionally biased region" description="Polar residues" evidence="1">
    <location>
        <begin position="232"/>
        <end position="247"/>
    </location>
</feature>
<feature type="region of interest" description="Disordered" evidence="1">
    <location>
        <begin position="490"/>
        <end position="533"/>
    </location>
</feature>